<proteinExistence type="predicted"/>
<name>A0A8S2YHZ6_9BILA</name>
<gene>
    <name evidence="2" type="ORF">SMN809_LOCUS37262</name>
</gene>
<evidence type="ECO:0000256" key="1">
    <source>
        <dbReference type="SAM" id="MobiDB-lite"/>
    </source>
</evidence>
<evidence type="ECO:0000313" key="3">
    <source>
        <dbReference type="Proteomes" id="UP000676336"/>
    </source>
</evidence>
<feature type="compositionally biased region" description="Polar residues" evidence="1">
    <location>
        <begin position="39"/>
        <end position="50"/>
    </location>
</feature>
<evidence type="ECO:0000313" key="2">
    <source>
        <dbReference type="EMBL" id="CAF4556747.1"/>
    </source>
</evidence>
<dbReference type="EMBL" id="CAJOBI010094213">
    <property type="protein sequence ID" value="CAF4556747.1"/>
    <property type="molecule type" value="Genomic_DNA"/>
</dbReference>
<accession>A0A8S2YHZ6</accession>
<feature type="non-terminal residue" evidence="2">
    <location>
        <position position="1"/>
    </location>
</feature>
<sequence>FEEQDNPLELIDTLEAVTGLPSPNKNAKEDEKKRKLQKENMSPVQKSISQHVGKVHLG</sequence>
<organism evidence="2 3">
    <name type="scientific">Rotaria magnacalcarata</name>
    <dbReference type="NCBI Taxonomy" id="392030"/>
    <lineage>
        <taxon>Eukaryota</taxon>
        <taxon>Metazoa</taxon>
        <taxon>Spiralia</taxon>
        <taxon>Gnathifera</taxon>
        <taxon>Rotifera</taxon>
        <taxon>Eurotatoria</taxon>
        <taxon>Bdelloidea</taxon>
        <taxon>Philodinida</taxon>
        <taxon>Philodinidae</taxon>
        <taxon>Rotaria</taxon>
    </lineage>
</organism>
<reference evidence="2" key="1">
    <citation type="submission" date="2021-02" db="EMBL/GenBank/DDBJ databases">
        <authorList>
            <person name="Nowell W R."/>
        </authorList>
    </citation>
    <scope>NUCLEOTIDE SEQUENCE</scope>
</reference>
<feature type="region of interest" description="Disordered" evidence="1">
    <location>
        <begin position="1"/>
        <end position="58"/>
    </location>
</feature>
<dbReference type="Proteomes" id="UP000676336">
    <property type="component" value="Unassembled WGS sequence"/>
</dbReference>
<dbReference type="AlphaFoldDB" id="A0A8S2YHZ6"/>
<protein>
    <submittedName>
        <fullName evidence="2">Uncharacterized protein</fullName>
    </submittedName>
</protein>
<comment type="caution">
    <text evidence="2">The sequence shown here is derived from an EMBL/GenBank/DDBJ whole genome shotgun (WGS) entry which is preliminary data.</text>
</comment>